<evidence type="ECO:0000313" key="2">
    <source>
        <dbReference type="Proteomes" id="UP000076882"/>
    </source>
</evidence>
<organism evidence="1 2">
    <name type="scientific">Lactiplantibacillus plantarum</name>
    <name type="common">Lactobacillus plantarum</name>
    <dbReference type="NCBI Taxonomy" id="1590"/>
    <lineage>
        <taxon>Bacteria</taxon>
        <taxon>Bacillati</taxon>
        <taxon>Bacillota</taxon>
        <taxon>Bacilli</taxon>
        <taxon>Lactobacillales</taxon>
        <taxon>Lactobacillaceae</taxon>
        <taxon>Lactiplantibacillus</taxon>
    </lineage>
</organism>
<dbReference type="RefSeq" id="WP_044431078.1">
    <property type="nucleotide sequence ID" value="NZ_CP010528.1"/>
</dbReference>
<evidence type="ECO:0008006" key="3">
    <source>
        <dbReference type="Google" id="ProtNLM"/>
    </source>
</evidence>
<protein>
    <recommendedName>
        <fullName evidence="3">TPR repeat-containing protein</fullName>
    </recommendedName>
</protein>
<sequence>MTIAETQLAAEQASRAQDWSKAASLWEQVYQAQQTAPVNYELVQALVADQQYVAAANYASEFEAQYLATDAAADLYLNALVANHDFISAHIMIKARPTSAWTTAANTTLKAAESTAERTLGSTLTTTMRHFYHLSDQPVQKQVAGLQAARHLPYERYLTAAKFLLVDPFLHPLTRVEVLYTLYQLQVSETVKMQWLLDEKMLTLCPAKLVALGQDETSKAVYHALKVRLGNQDVFLYESLRELLQLQLMYLYPCVAQVITDSTAWIDLLISLQTGQTITPSDDQTEKMMKIQQKIQQFSLDLQS</sequence>
<dbReference type="PATRIC" id="fig|1590.144.peg.1876"/>
<proteinExistence type="predicted"/>
<evidence type="ECO:0000313" key="1">
    <source>
        <dbReference type="EMBL" id="KZU92229.1"/>
    </source>
</evidence>
<dbReference type="Proteomes" id="UP000076882">
    <property type="component" value="Unassembled WGS sequence"/>
</dbReference>
<dbReference type="KEGG" id="lpb:SH83_09000"/>
<dbReference type="EMBL" id="LUXM01000040">
    <property type="protein sequence ID" value="KZU92229.1"/>
    <property type="molecule type" value="Genomic_DNA"/>
</dbReference>
<gene>
    <name evidence="1" type="ORF">Lp19_3515</name>
</gene>
<name>A0A162EXW0_LACPN</name>
<reference evidence="1 2" key="1">
    <citation type="submission" date="2016-03" db="EMBL/GenBank/DDBJ databases">
        <title>Comparative genomics of 54 Lactobacillus plantarum strains reveals genomic uncoupling from niche constraints.</title>
        <authorList>
            <person name="Martino M.E."/>
        </authorList>
    </citation>
    <scope>NUCLEOTIDE SEQUENCE [LARGE SCALE GENOMIC DNA]</scope>
    <source>
        <strain evidence="1 2">19.1</strain>
    </source>
</reference>
<comment type="caution">
    <text evidence="1">The sequence shown here is derived from an EMBL/GenBank/DDBJ whole genome shotgun (WGS) entry which is preliminary data.</text>
</comment>
<accession>A0A162EXW0</accession>
<dbReference type="AlphaFoldDB" id="A0A162EXW0"/>